<comment type="caution">
    <text evidence="1">The sequence shown here is derived from an EMBL/GenBank/DDBJ whole genome shotgun (WGS) entry which is preliminary data.</text>
</comment>
<gene>
    <name evidence="1" type="ORF">DPMN_137830</name>
</gene>
<name>A0A9D4G6H4_DREPO</name>
<proteinExistence type="predicted"/>
<evidence type="ECO:0000313" key="2">
    <source>
        <dbReference type="Proteomes" id="UP000828390"/>
    </source>
</evidence>
<keyword evidence="2" id="KW-1185">Reference proteome</keyword>
<evidence type="ECO:0000313" key="1">
    <source>
        <dbReference type="EMBL" id="KAH3809460.1"/>
    </source>
</evidence>
<dbReference type="Proteomes" id="UP000828390">
    <property type="component" value="Unassembled WGS sequence"/>
</dbReference>
<reference evidence="1" key="1">
    <citation type="journal article" date="2019" name="bioRxiv">
        <title>The Genome of the Zebra Mussel, Dreissena polymorpha: A Resource for Invasive Species Research.</title>
        <authorList>
            <person name="McCartney M.A."/>
            <person name="Auch B."/>
            <person name="Kono T."/>
            <person name="Mallez S."/>
            <person name="Zhang Y."/>
            <person name="Obille A."/>
            <person name="Becker A."/>
            <person name="Abrahante J.E."/>
            <person name="Garbe J."/>
            <person name="Badalamenti J.P."/>
            <person name="Herman A."/>
            <person name="Mangelson H."/>
            <person name="Liachko I."/>
            <person name="Sullivan S."/>
            <person name="Sone E.D."/>
            <person name="Koren S."/>
            <person name="Silverstein K.A.T."/>
            <person name="Beckman K.B."/>
            <person name="Gohl D.M."/>
        </authorList>
    </citation>
    <scope>NUCLEOTIDE SEQUENCE</scope>
    <source>
        <strain evidence="1">Duluth1</strain>
        <tissue evidence="1">Whole animal</tissue>
    </source>
</reference>
<organism evidence="1 2">
    <name type="scientific">Dreissena polymorpha</name>
    <name type="common">Zebra mussel</name>
    <name type="synonym">Mytilus polymorpha</name>
    <dbReference type="NCBI Taxonomy" id="45954"/>
    <lineage>
        <taxon>Eukaryota</taxon>
        <taxon>Metazoa</taxon>
        <taxon>Spiralia</taxon>
        <taxon>Lophotrochozoa</taxon>
        <taxon>Mollusca</taxon>
        <taxon>Bivalvia</taxon>
        <taxon>Autobranchia</taxon>
        <taxon>Heteroconchia</taxon>
        <taxon>Euheterodonta</taxon>
        <taxon>Imparidentia</taxon>
        <taxon>Neoheterodontei</taxon>
        <taxon>Myida</taxon>
        <taxon>Dreissenoidea</taxon>
        <taxon>Dreissenidae</taxon>
        <taxon>Dreissena</taxon>
    </lineage>
</organism>
<accession>A0A9D4G6H4</accession>
<reference evidence="1" key="2">
    <citation type="submission" date="2020-11" db="EMBL/GenBank/DDBJ databases">
        <authorList>
            <person name="McCartney M.A."/>
            <person name="Auch B."/>
            <person name="Kono T."/>
            <person name="Mallez S."/>
            <person name="Becker A."/>
            <person name="Gohl D.M."/>
            <person name="Silverstein K.A.T."/>
            <person name="Koren S."/>
            <person name="Bechman K.B."/>
            <person name="Herman A."/>
            <person name="Abrahante J.E."/>
            <person name="Garbe J."/>
        </authorList>
    </citation>
    <scope>NUCLEOTIDE SEQUENCE</scope>
    <source>
        <strain evidence="1">Duluth1</strain>
        <tissue evidence="1">Whole animal</tissue>
    </source>
</reference>
<protein>
    <submittedName>
        <fullName evidence="1">Uncharacterized protein</fullName>
    </submittedName>
</protein>
<sequence length="50" mass="5885">MRVPTEMFDEILARVSQRITKQRNNYRRPIEPGMKLSIALRHLVSGSKYP</sequence>
<dbReference type="EMBL" id="JAIWYP010000006">
    <property type="protein sequence ID" value="KAH3809460.1"/>
    <property type="molecule type" value="Genomic_DNA"/>
</dbReference>
<dbReference type="AlphaFoldDB" id="A0A9D4G6H4"/>